<dbReference type="SUPFAM" id="SSF47598">
    <property type="entry name" value="Ribbon-helix-helix"/>
    <property type="match status" value="1"/>
</dbReference>
<organism evidence="1 2">
    <name type="scientific">Advenella kashmirensis</name>
    <dbReference type="NCBI Taxonomy" id="310575"/>
    <lineage>
        <taxon>Bacteria</taxon>
        <taxon>Pseudomonadati</taxon>
        <taxon>Pseudomonadota</taxon>
        <taxon>Betaproteobacteria</taxon>
        <taxon>Burkholderiales</taxon>
        <taxon>Alcaligenaceae</taxon>
    </lineage>
</organism>
<dbReference type="GO" id="GO:0006355">
    <property type="term" value="P:regulation of DNA-templated transcription"/>
    <property type="evidence" value="ECO:0007669"/>
    <property type="project" value="InterPro"/>
</dbReference>
<name>A0A356LFL2_9BURK</name>
<sequence length="74" mass="7880">MQKSNPTASIDTQIEIGLCQTIKQAADFQGVSVDDIIRSAALSTIGKPEVIPLTKIDQNCLANSLLNPSEPITL</sequence>
<dbReference type="AlphaFoldDB" id="A0A356LFL2"/>
<protein>
    <submittedName>
        <fullName evidence="1">Uncharacterized protein</fullName>
    </submittedName>
</protein>
<proteinExistence type="predicted"/>
<accession>A0A356LFL2</accession>
<reference evidence="1 2" key="1">
    <citation type="journal article" date="2018" name="Nat. Biotechnol.">
        <title>A standardized bacterial taxonomy based on genome phylogeny substantially revises the tree of life.</title>
        <authorList>
            <person name="Parks D.H."/>
            <person name="Chuvochina M."/>
            <person name="Waite D.W."/>
            <person name="Rinke C."/>
            <person name="Skarshewski A."/>
            <person name="Chaumeil P.A."/>
            <person name="Hugenholtz P."/>
        </authorList>
    </citation>
    <scope>NUCLEOTIDE SEQUENCE [LARGE SCALE GENOMIC DNA]</scope>
    <source>
        <strain evidence="1">UBA10707</strain>
    </source>
</reference>
<dbReference type="Proteomes" id="UP000264036">
    <property type="component" value="Unassembled WGS sequence"/>
</dbReference>
<dbReference type="InterPro" id="IPR010985">
    <property type="entry name" value="Ribbon_hlx_hlx"/>
</dbReference>
<comment type="caution">
    <text evidence="1">The sequence shown here is derived from an EMBL/GenBank/DDBJ whole genome shotgun (WGS) entry which is preliminary data.</text>
</comment>
<gene>
    <name evidence="1" type="ORF">DD666_09895</name>
</gene>
<evidence type="ECO:0000313" key="1">
    <source>
        <dbReference type="EMBL" id="HBP29714.1"/>
    </source>
</evidence>
<dbReference type="EMBL" id="DOEK01000027">
    <property type="protein sequence ID" value="HBP29714.1"/>
    <property type="molecule type" value="Genomic_DNA"/>
</dbReference>
<evidence type="ECO:0000313" key="2">
    <source>
        <dbReference type="Proteomes" id="UP000264036"/>
    </source>
</evidence>